<comment type="cofactor">
    <cofactor evidence="1">
        <name>[4Fe-4S] cluster</name>
        <dbReference type="ChEBI" id="CHEBI:49883"/>
    </cofactor>
</comment>
<dbReference type="SFLD" id="SFLDS00029">
    <property type="entry name" value="Radical_SAM"/>
    <property type="match status" value="1"/>
</dbReference>
<reference evidence="10 11" key="1">
    <citation type="submission" date="2017-11" db="EMBL/GenBank/DDBJ databases">
        <title>Draft genome sequence of magnetotactic bacterium Magnetospirillum kuznetsovii LBB-42.</title>
        <authorList>
            <person name="Grouzdev D.S."/>
            <person name="Rysina M.S."/>
            <person name="Baslerov R.V."/>
            <person name="Koziaeva V."/>
        </authorList>
    </citation>
    <scope>NUCLEOTIDE SEQUENCE [LARGE SCALE GENOMIC DNA]</scope>
    <source>
        <strain evidence="10 11">LBB-42</strain>
    </source>
</reference>
<dbReference type="InterPro" id="IPR036724">
    <property type="entry name" value="Cobalamin-bd_sf"/>
</dbReference>
<dbReference type="Gene3D" id="3.40.50.280">
    <property type="entry name" value="Cobalamin-binding domain"/>
    <property type="match status" value="1"/>
</dbReference>
<dbReference type="Gene3D" id="3.80.30.20">
    <property type="entry name" value="tm_1862 like domain"/>
    <property type="match status" value="1"/>
</dbReference>
<organism evidence="10 11">
    <name type="scientific">Paramagnetospirillum kuznetsovii</name>
    <dbReference type="NCBI Taxonomy" id="2053833"/>
    <lineage>
        <taxon>Bacteria</taxon>
        <taxon>Pseudomonadati</taxon>
        <taxon>Pseudomonadota</taxon>
        <taxon>Alphaproteobacteria</taxon>
        <taxon>Rhodospirillales</taxon>
        <taxon>Magnetospirillaceae</taxon>
        <taxon>Paramagnetospirillum</taxon>
    </lineage>
</organism>
<dbReference type="GO" id="GO:0005829">
    <property type="term" value="C:cytosol"/>
    <property type="evidence" value="ECO:0007669"/>
    <property type="project" value="TreeGrafter"/>
</dbReference>
<keyword evidence="7" id="KW-0411">Iron-sulfur</keyword>
<dbReference type="SFLD" id="SFLDG01082">
    <property type="entry name" value="B12-binding_domain_containing"/>
    <property type="match status" value="1"/>
</dbReference>
<evidence type="ECO:0000313" key="11">
    <source>
        <dbReference type="Proteomes" id="UP000251075"/>
    </source>
</evidence>
<dbReference type="CDD" id="cd02068">
    <property type="entry name" value="radical_SAM_B12_BD"/>
    <property type="match status" value="1"/>
</dbReference>
<evidence type="ECO:0000256" key="3">
    <source>
        <dbReference type="ARBA" id="ARBA00022679"/>
    </source>
</evidence>
<keyword evidence="5" id="KW-0479">Metal-binding</keyword>
<evidence type="ECO:0000259" key="9">
    <source>
        <dbReference type="PROSITE" id="PS51918"/>
    </source>
</evidence>
<dbReference type="PROSITE" id="PS51332">
    <property type="entry name" value="B12_BINDING"/>
    <property type="match status" value="1"/>
</dbReference>
<dbReference type="Proteomes" id="UP000251075">
    <property type="component" value="Unassembled WGS sequence"/>
</dbReference>
<dbReference type="GO" id="GO:0003824">
    <property type="term" value="F:catalytic activity"/>
    <property type="evidence" value="ECO:0007669"/>
    <property type="project" value="InterPro"/>
</dbReference>
<dbReference type="InterPro" id="IPR023404">
    <property type="entry name" value="rSAM_horseshoe"/>
</dbReference>
<evidence type="ECO:0000256" key="1">
    <source>
        <dbReference type="ARBA" id="ARBA00001966"/>
    </source>
</evidence>
<dbReference type="SUPFAM" id="SSF102114">
    <property type="entry name" value="Radical SAM enzymes"/>
    <property type="match status" value="1"/>
</dbReference>
<keyword evidence="3" id="KW-0808">Transferase</keyword>
<evidence type="ECO:0000256" key="4">
    <source>
        <dbReference type="ARBA" id="ARBA00022691"/>
    </source>
</evidence>
<protein>
    <submittedName>
        <fullName evidence="10">Uncharacterized protein</fullName>
    </submittedName>
</protein>
<dbReference type="InterPro" id="IPR051198">
    <property type="entry name" value="BchE-like"/>
</dbReference>
<keyword evidence="6" id="KW-0408">Iron</keyword>
<name>A0A364NXU9_9PROT</name>
<feature type="domain" description="Radical SAM core" evidence="9">
    <location>
        <begin position="187"/>
        <end position="411"/>
    </location>
</feature>
<feature type="domain" description="B12-binding" evidence="8">
    <location>
        <begin position="15"/>
        <end position="148"/>
    </location>
</feature>
<dbReference type="SUPFAM" id="SSF52242">
    <property type="entry name" value="Cobalamin (vitamin B12)-binding domain"/>
    <property type="match status" value="1"/>
</dbReference>
<comment type="caution">
    <text evidence="10">The sequence shown here is derived from an EMBL/GenBank/DDBJ whole genome shotgun (WGS) entry which is preliminary data.</text>
</comment>
<keyword evidence="11" id="KW-1185">Reference proteome</keyword>
<dbReference type="InterPro" id="IPR034466">
    <property type="entry name" value="Methyltransferase_Class_B"/>
</dbReference>
<gene>
    <name evidence="10" type="ORF">CU669_10970</name>
</gene>
<dbReference type="PANTHER" id="PTHR43409">
    <property type="entry name" value="ANAEROBIC MAGNESIUM-PROTOPORPHYRIN IX MONOMETHYL ESTER CYCLASE-RELATED"/>
    <property type="match status" value="1"/>
</dbReference>
<dbReference type="EMBL" id="PGTO01000007">
    <property type="protein sequence ID" value="RAU21820.1"/>
    <property type="molecule type" value="Genomic_DNA"/>
</dbReference>
<dbReference type="InterPro" id="IPR058240">
    <property type="entry name" value="rSAM_sf"/>
</dbReference>
<dbReference type="Pfam" id="PF04055">
    <property type="entry name" value="Radical_SAM"/>
    <property type="match status" value="1"/>
</dbReference>
<keyword evidence="4" id="KW-0949">S-adenosyl-L-methionine</keyword>
<sequence>MKVLLMEYPWLDRETHHYTVYRWYGAFPNPAIAVIGGALRAANIAFDIFDAKLEDLTIEQSLERLRACAPDIVGLSAFTTDIYFANQFAGLIKQEFPNCVVVVGGPHSTVMPAKTLEEFPYFDIAVIAEGEKVMVKIVETLRAGEDITSIPNIAWRSSGGKAVVNPYDKALECHDLDDIGTPVWEMFPPGEMYHVQTTRGCPFPCEFCYRLTGTKVRHKSPENVAREIETILSLTRPDHIFFSDPTFGLNKKKVYPVLDALIAANIAERVPWKTTARFSTTDEELLTRMKRAGCVSIFFGVESGDPEISAVAKQNIDIDRANKMLALCRKLGIYTLGGFIFGHPGETKKSVWETVKLSLRMRFDLIVIGIMVPWPGTQVYEYARRGERGYKLVAADWRNFDKHFGSCVKFDNFDGNFLPRLRLFNYILFYLRWAKFGALAKEAFSKAAIIRRFLTASIFGAQRKDLKQTDMDIFLSQRRPVSAAKDFVRAEGLNEISQ</sequence>
<dbReference type="InterPro" id="IPR006158">
    <property type="entry name" value="Cobalamin-bd"/>
</dbReference>
<dbReference type="PANTHER" id="PTHR43409:SF7">
    <property type="entry name" value="BLL1977 PROTEIN"/>
    <property type="match status" value="1"/>
</dbReference>
<dbReference type="GO" id="GO:0051539">
    <property type="term" value="F:4 iron, 4 sulfur cluster binding"/>
    <property type="evidence" value="ECO:0007669"/>
    <property type="project" value="UniProtKB-KW"/>
</dbReference>
<dbReference type="SMART" id="SM00729">
    <property type="entry name" value="Elp3"/>
    <property type="match status" value="1"/>
</dbReference>
<evidence type="ECO:0000256" key="6">
    <source>
        <dbReference type="ARBA" id="ARBA00023004"/>
    </source>
</evidence>
<keyword evidence="2" id="KW-0489">Methyltransferase</keyword>
<dbReference type="InterPro" id="IPR006638">
    <property type="entry name" value="Elp3/MiaA/NifB-like_rSAM"/>
</dbReference>
<dbReference type="PROSITE" id="PS51918">
    <property type="entry name" value="RADICAL_SAM"/>
    <property type="match status" value="1"/>
</dbReference>
<dbReference type="GO" id="GO:0031419">
    <property type="term" value="F:cobalamin binding"/>
    <property type="evidence" value="ECO:0007669"/>
    <property type="project" value="InterPro"/>
</dbReference>
<evidence type="ECO:0000256" key="7">
    <source>
        <dbReference type="ARBA" id="ARBA00023014"/>
    </source>
</evidence>
<evidence type="ECO:0000256" key="5">
    <source>
        <dbReference type="ARBA" id="ARBA00022723"/>
    </source>
</evidence>
<dbReference type="AlphaFoldDB" id="A0A364NXU9"/>
<evidence type="ECO:0000313" key="10">
    <source>
        <dbReference type="EMBL" id="RAU21820.1"/>
    </source>
</evidence>
<dbReference type="InterPro" id="IPR007197">
    <property type="entry name" value="rSAM"/>
</dbReference>
<evidence type="ECO:0000256" key="2">
    <source>
        <dbReference type="ARBA" id="ARBA00022603"/>
    </source>
</evidence>
<dbReference type="CDD" id="cd01335">
    <property type="entry name" value="Radical_SAM"/>
    <property type="match status" value="1"/>
</dbReference>
<dbReference type="RefSeq" id="WP_112144588.1">
    <property type="nucleotide sequence ID" value="NZ_PGTO01000007.1"/>
</dbReference>
<dbReference type="OrthoDB" id="9801424at2"/>
<dbReference type="SFLD" id="SFLDG01123">
    <property type="entry name" value="methyltransferase_(Class_B)"/>
    <property type="match status" value="1"/>
</dbReference>
<proteinExistence type="predicted"/>
<evidence type="ECO:0000259" key="8">
    <source>
        <dbReference type="PROSITE" id="PS51332"/>
    </source>
</evidence>
<dbReference type="Pfam" id="PF02310">
    <property type="entry name" value="B12-binding"/>
    <property type="match status" value="1"/>
</dbReference>
<accession>A0A364NXU9</accession>
<dbReference type="GO" id="GO:0046872">
    <property type="term" value="F:metal ion binding"/>
    <property type="evidence" value="ECO:0007669"/>
    <property type="project" value="UniProtKB-KW"/>
</dbReference>